<keyword evidence="4" id="KW-1185">Reference proteome</keyword>
<gene>
    <name evidence="3" type="ORF">SAMN05444851_0820</name>
</gene>
<proteinExistence type="predicted"/>
<feature type="signal peptide" evidence="2">
    <location>
        <begin position="1"/>
        <end position="20"/>
    </location>
</feature>
<dbReference type="AlphaFoldDB" id="A0A1I0NGR5"/>
<feature type="region of interest" description="Disordered" evidence="1">
    <location>
        <begin position="211"/>
        <end position="236"/>
    </location>
</feature>
<feature type="chain" id="PRO_5011698213" evidence="2">
    <location>
        <begin position="21"/>
        <end position="727"/>
    </location>
</feature>
<protein>
    <submittedName>
        <fullName evidence="3">Uncharacterized protein</fullName>
    </submittedName>
</protein>
<sequence>MSQRLILLSLLICWPTILAAKDIKVKAGEHEEFSRLVVYTSRSDRPALTRAAEGFRVTSGNDADRFRTNSVFDMIPRDRIADLTSRDGGGLDIIVNCPCDAVTQTLPGGQFVIDIVDAPERRKPIPSQNGQFGLENPKLDNQPSALHARRGLPIAGVIAGVSDGSEALETLKQPALEGAGDPSHSGPAPVSLRPLTEKSLLEQLARAASQGLLDAPLIPDPPVSDKSESTPRETQPLAAVETPALEFEPPSATDHISIQTSVDRDADRSTSISNAPDNSSVCLPAQSFTIADWGGNDQEKLDFATYRDKLTTELDRLDPDIFRSFIQHQIYLTLGAEAQSYLKRYRGILTDDDDLQLMAEIVDTGSAAGHARMATQLTCDGPVALWAVLSQPRLPRDLPINTAAVISEFSILPRHLRTLLGPMAMRKFLAIGDTDTSIEINRITQRGIETSNTDNTLAEAQLSLETGQNSEARDRLTEIVETDDQNAVDAILLLIENHIATQTGIPDRTLELLTSLAHENKASAKGVDLAIAEVRGLIHSARFGDVQAKLRTFDRFPDRKNDRHLQILNEFGMALTNSAADGVFLRNIIGSSMWADADEETRISIADRLLGLGFTAATKDILTNQPTPPGREARVLIAKAALSDGQAKVALGYLIGLNDAESQKLRETAQLATDQKAARGVPTDRLSHSFVDDPDAEISLEAYETMIQDSKTIRARIEEALQRAPTS</sequence>
<name>A0A1I0NGR5_9RHOB</name>
<evidence type="ECO:0000256" key="1">
    <source>
        <dbReference type="SAM" id="MobiDB-lite"/>
    </source>
</evidence>
<keyword evidence="2" id="KW-0732">Signal</keyword>
<evidence type="ECO:0000256" key="2">
    <source>
        <dbReference type="SAM" id="SignalP"/>
    </source>
</evidence>
<accession>A0A1I0NGR5</accession>
<evidence type="ECO:0000313" key="3">
    <source>
        <dbReference type="EMBL" id="SEW00614.1"/>
    </source>
</evidence>
<dbReference type="Proteomes" id="UP000199650">
    <property type="component" value="Unassembled WGS sequence"/>
</dbReference>
<organism evidence="3 4">
    <name type="scientific">Aliiroseovarius sediminilitoris</name>
    <dbReference type="NCBI Taxonomy" id="1173584"/>
    <lineage>
        <taxon>Bacteria</taxon>
        <taxon>Pseudomonadati</taxon>
        <taxon>Pseudomonadota</taxon>
        <taxon>Alphaproteobacteria</taxon>
        <taxon>Rhodobacterales</taxon>
        <taxon>Paracoccaceae</taxon>
        <taxon>Aliiroseovarius</taxon>
    </lineage>
</organism>
<dbReference type="EMBL" id="FOJB01000001">
    <property type="protein sequence ID" value="SEW00614.1"/>
    <property type="molecule type" value="Genomic_DNA"/>
</dbReference>
<evidence type="ECO:0000313" key="4">
    <source>
        <dbReference type="Proteomes" id="UP000199650"/>
    </source>
</evidence>
<reference evidence="3 4" key="1">
    <citation type="submission" date="2016-10" db="EMBL/GenBank/DDBJ databases">
        <authorList>
            <person name="de Groot N.N."/>
        </authorList>
    </citation>
    <scope>NUCLEOTIDE SEQUENCE [LARGE SCALE GENOMIC DNA]</scope>
    <source>
        <strain evidence="3 4">DSM 29439</strain>
    </source>
</reference>
<dbReference type="STRING" id="1173584.SAMN05444851_0820"/>